<name>A0A9W7CE95_9STRA</name>
<dbReference type="PANTHER" id="PTHR38899">
    <property type="entry name" value="DOMAIN OOKINETE PROTEIN, PUTATIVE-RELATED"/>
    <property type="match status" value="1"/>
</dbReference>
<gene>
    <name evidence="2" type="ORF">TrLO_g9538</name>
</gene>
<keyword evidence="3" id="KW-1185">Reference proteome</keyword>
<proteinExistence type="predicted"/>
<evidence type="ECO:0000256" key="1">
    <source>
        <dbReference type="SAM" id="MobiDB-lite"/>
    </source>
</evidence>
<dbReference type="PANTHER" id="PTHR38899:SF2">
    <property type="entry name" value="FCP1 HOMOLOGY DOMAIN-CONTAINING PROTEIN"/>
    <property type="match status" value="1"/>
</dbReference>
<protein>
    <submittedName>
        <fullName evidence="2">Uncharacterized protein</fullName>
    </submittedName>
</protein>
<evidence type="ECO:0000313" key="2">
    <source>
        <dbReference type="EMBL" id="GMI04168.1"/>
    </source>
</evidence>
<comment type="caution">
    <text evidence="2">The sequence shown here is derived from an EMBL/GenBank/DDBJ whole genome shotgun (WGS) entry which is preliminary data.</text>
</comment>
<dbReference type="OrthoDB" id="166018at2759"/>
<evidence type="ECO:0000313" key="3">
    <source>
        <dbReference type="Proteomes" id="UP001165122"/>
    </source>
</evidence>
<organism evidence="2 3">
    <name type="scientific">Triparma laevis f. longispina</name>
    <dbReference type="NCBI Taxonomy" id="1714387"/>
    <lineage>
        <taxon>Eukaryota</taxon>
        <taxon>Sar</taxon>
        <taxon>Stramenopiles</taxon>
        <taxon>Ochrophyta</taxon>
        <taxon>Bolidophyceae</taxon>
        <taxon>Parmales</taxon>
        <taxon>Triparmaceae</taxon>
        <taxon>Triparma</taxon>
    </lineage>
</organism>
<dbReference type="EMBL" id="BRXW01000069">
    <property type="protein sequence ID" value="GMI04168.1"/>
    <property type="molecule type" value="Genomic_DNA"/>
</dbReference>
<feature type="region of interest" description="Disordered" evidence="1">
    <location>
        <begin position="170"/>
        <end position="259"/>
    </location>
</feature>
<reference evidence="3" key="1">
    <citation type="journal article" date="2023" name="Commun. Biol.">
        <title>Genome analysis of Parmales, the sister group of diatoms, reveals the evolutionary specialization of diatoms from phago-mixotrophs to photoautotrophs.</title>
        <authorList>
            <person name="Ban H."/>
            <person name="Sato S."/>
            <person name="Yoshikawa S."/>
            <person name="Yamada K."/>
            <person name="Nakamura Y."/>
            <person name="Ichinomiya M."/>
            <person name="Sato N."/>
            <person name="Blanc-Mathieu R."/>
            <person name="Endo H."/>
            <person name="Kuwata A."/>
            <person name="Ogata H."/>
        </authorList>
    </citation>
    <scope>NUCLEOTIDE SEQUENCE [LARGE SCALE GENOMIC DNA]</scope>
    <source>
        <strain evidence="3">NIES 3700</strain>
    </source>
</reference>
<sequence length="363" mass="40215">MAKEPTSDPNNILIFDWDDTICPSSAIDVHKAQQLSDLPLEQQKLFNEISQVATKTLSLACELGTTLIITNSDDGWVRFSARKFMPEILPALDDPRIEIVSARTRYESLYPGQPLCWKAAAFAHEVNERFQQLDASLAKEDENDTVDCDEAVSPLSTPRYRRNSIVMTDVEEEEEEGEESVLQSPQVDENKRGGNGAQTVTPPGSMEKSSPMDRSIDNSIYDEEGNGNDDDDDENAKEGGGQEEKKEEQKVQRPRRQVVSFGDSLEERTACKIVASQLNATPKSVKFLSHPKPVLILGQLEMLNRYMGVVVAAEEQLDLEISQAQALEEAERRFMGMPPPSSPCKEGGVKSVVGTPVATTKRL</sequence>
<dbReference type="AlphaFoldDB" id="A0A9W7CE95"/>
<feature type="compositionally biased region" description="Basic and acidic residues" evidence="1">
    <location>
        <begin position="236"/>
        <end position="251"/>
    </location>
</feature>
<feature type="compositionally biased region" description="Acidic residues" evidence="1">
    <location>
        <begin position="170"/>
        <end position="179"/>
    </location>
</feature>
<dbReference type="Proteomes" id="UP001165122">
    <property type="component" value="Unassembled WGS sequence"/>
</dbReference>
<accession>A0A9W7CE95</accession>
<feature type="compositionally biased region" description="Acidic residues" evidence="1">
    <location>
        <begin position="220"/>
        <end position="235"/>
    </location>
</feature>